<protein>
    <submittedName>
        <fullName evidence="2">Uncharacterized protein</fullName>
    </submittedName>
</protein>
<organism evidence="2 3">
    <name type="scientific">Oceanibaculum indicum</name>
    <dbReference type="NCBI Taxonomy" id="526216"/>
    <lineage>
        <taxon>Bacteria</taxon>
        <taxon>Pseudomonadati</taxon>
        <taxon>Pseudomonadota</taxon>
        <taxon>Alphaproteobacteria</taxon>
        <taxon>Rhodospirillales</taxon>
        <taxon>Oceanibaculaceae</taxon>
        <taxon>Oceanibaculum</taxon>
    </lineage>
</organism>
<accession>A0A420WCA3</accession>
<sequence>MSVTASQIMASQPPSLPPSQRGAATQGASSGAMRLTIPAPAPEPVERVAPSSFNNAEVGEGPDAGESESLSFFDFLDLINPLQHIPVVSSIYRQLTGDTIRPEMQMAGAGLLGGPLGLLAAGANAVFAAENGRGVGEEMLAQVGFGAPAGAQRMASAEPAAQPKAQATELAPAPEPVTMQAATPDKAVQPERVALNTGQANGLDALIAANSRQKEGEGARVIARFQVAPQASAAKPERDEAAAASANANVPVTQKGGVPSMMQDALQKYEALMRARQRGEAPQ</sequence>
<dbReference type="AlphaFoldDB" id="A0A420WCA3"/>
<gene>
    <name evidence="2" type="ORF">BCL74_3090</name>
</gene>
<comment type="caution">
    <text evidence="2">The sequence shown here is derived from an EMBL/GenBank/DDBJ whole genome shotgun (WGS) entry which is preliminary data.</text>
</comment>
<feature type="compositionally biased region" description="Low complexity" evidence="1">
    <location>
        <begin position="242"/>
        <end position="252"/>
    </location>
</feature>
<feature type="compositionally biased region" description="Polar residues" evidence="1">
    <location>
        <begin position="1"/>
        <end position="13"/>
    </location>
</feature>
<evidence type="ECO:0000313" key="3">
    <source>
        <dbReference type="Proteomes" id="UP000277424"/>
    </source>
</evidence>
<dbReference type="EMBL" id="RBIG01000003">
    <property type="protein sequence ID" value="RKQ68608.1"/>
    <property type="molecule type" value="Genomic_DNA"/>
</dbReference>
<evidence type="ECO:0000313" key="2">
    <source>
        <dbReference type="EMBL" id="RKQ68608.1"/>
    </source>
</evidence>
<dbReference type="Proteomes" id="UP000277424">
    <property type="component" value="Unassembled WGS sequence"/>
</dbReference>
<reference evidence="2 3" key="1">
    <citation type="submission" date="2018-10" db="EMBL/GenBank/DDBJ databases">
        <title>Comparative analysis of microorganisms from saline springs in Andes Mountain Range, Colombia.</title>
        <authorList>
            <person name="Rubin E."/>
        </authorList>
    </citation>
    <scope>NUCLEOTIDE SEQUENCE [LARGE SCALE GENOMIC DNA]</scope>
    <source>
        <strain evidence="2 3">USBA 36</strain>
    </source>
</reference>
<feature type="region of interest" description="Disordered" evidence="1">
    <location>
        <begin position="1"/>
        <end position="66"/>
    </location>
</feature>
<proteinExistence type="predicted"/>
<evidence type="ECO:0000256" key="1">
    <source>
        <dbReference type="SAM" id="MobiDB-lite"/>
    </source>
</evidence>
<feature type="region of interest" description="Disordered" evidence="1">
    <location>
        <begin position="232"/>
        <end position="261"/>
    </location>
</feature>
<name>A0A420WCA3_9PROT</name>